<comment type="caution">
    <text evidence="2">The sequence shown here is derived from an EMBL/GenBank/DDBJ whole genome shotgun (WGS) entry which is preliminary data.</text>
</comment>
<sequence length="328" mass="35584">MPFRLALPYSPIPFNVTPISPLFDLLPIASNDTSLGWVPSCTTPECVPTASWSTSAVNATLSFQYWGRDVEFDGDVKGNMSIQLIQDGVHIPWTPSGDTLLSLKGNPVDIFYPHNITLKVLDASSDAQLSVVRARINGSSFTNSQFPVENWIVPSSEDRLKYSGFTQKINVSRSQIEPSVTHVSSQAGDSVSMQFNGSTILVHGSCGPESGLMRVTIDGQQQTVNTSKPFASSDCLLFEAWGITSTYLHRILVENVDGRTLGINRFELFRVGFYGGPDVGDRALQVACGIASVFVGGMMMIGVYVGRSVNKWRGVGGSQANRGWFLSS</sequence>
<dbReference type="EMBL" id="CAJMWT010003752">
    <property type="protein sequence ID" value="CAE6478264.1"/>
    <property type="molecule type" value="Genomic_DNA"/>
</dbReference>
<evidence type="ECO:0000313" key="2">
    <source>
        <dbReference type="EMBL" id="CAE6478264.1"/>
    </source>
</evidence>
<protein>
    <submittedName>
        <fullName evidence="2">Uncharacterized protein</fullName>
    </submittedName>
</protein>
<keyword evidence="1" id="KW-0472">Membrane</keyword>
<dbReference type="Gene3D" id="2.60.120.260">
    <property type="entry name" value="Galactose-binding domain-like"/>
    <property type="match status" value="1"/>
</dbReference>
<keyword evidence="1" id="KW-0812">Transmembrane</keyword>
<dbReference type="Proteomes" id="UP000663843">
    <property type="component" value="Unassembled WGS sequence"/>
</dbReference>
<proteinExistence type="predicted"/>
<evidence type="ECO:0000313" key="3">
    <source>
        <dbReference type="Proteomes" id="UP000663843"/>
    </source>
</evidence>
<dbReference type="AlphaFoldDB" id="A0A8H3H2U8"/>
<accession>A0A8H3H2U8</accession>
<gene>
    <name evidence="2" type="ORF">RDB_LOCUS114567</name>
</gene>
<evidence type="ECO:0000256" key="1">
    <source>
        <dbReference type="SAM" id="Phobius"/>
    </source>
</evidence>
<name>A0A8H3H2U8_9AGAM</name>
<reference evidence="2" key="1">
    <citation type="submission" date="2021-01" db="EMBL/GenBank/DDBJ databases">
        <authorList>
            <person name="Kaushik A."/>
        </authorList>
    </citation>
    <scope>NUCLEOTIDE SEQUENCE</scope>
    <source>
        <strain evidence="2">AG2-2IIIB</strain>
    </source>
</reference>
<feature type="transmembrane region" description="Helical" evidence="1">
    <location>
        <begin position="283"/>
        <end position="305"/>
    </location>
</feature>
<keyword evidence="1" id="KW-1133">Transmembrane helix</keyword>
<organism evidence="2 3">
    <name type="scientific">Rhizoctonia solani</name>
    <dbReference type="NCBI Taxonomy" id="456999"/>
    <lineage>
        <taxon>Eukaryota</taxon>
        <taxon>Fungi</taxon>
        <taxon>Dikarya</taxon>
        <taxon>Basidiomycota</taxon>
        <taxon>Agaricomycotina</taxon>
        <taxon>Agaricomycetes</taxon>
        <taxon>Cantharellales</taxon>
        <taxon>Ceratobasidiaceae</taxon>
        <taxon>Rhizoctonia</taxon>
    </lineage>
</organism>